<dbReference type="AlphaFoldDB" id="A0A484NS02"/>
<accession>A0A484NS02</accession>
<evidence type="ECO:0000313" key="3">
    <source>
        <dbReference type="Proteomes" id="UP000595140"/>
    </source>
</evidence>
<reference evidence="2 3" key="1">
    <citation type="submission" date="2018-04" db="EMBL/GenBank/DDBJ databases">
        <authorList>
            <person name="Vogel A."/>
        </authorList>
    </citation>
    <scope>NUCLEOTIDE SEQUENCE [LARGE SCALE GENOMIC DNA]</scope>
</reference>
<dbReference type="OrthoDB" id="685040at2759"/>
<evidence type="ECO:0000259" key="1">
    <source>
        <dbReference type="Pfam" id="PF22936"/>
    </source>
</evidence>
<feature type="domain" description="Retrovirus-related Pol polyprotein from transposon TNT 1-94-like beta-barrel" evidence="1">
    <location>
        <begin position="245"/>
        <end position="273"/>
    </location>
</feature>
<dbReference type="Proteomes" id="UP000595140">
    <property type="component" value="Unassembled WGS sequence"/>
</dbReference>
<name>A0A484NS02_9ASTE</name>
<dbReference type="PANTHER" id="PTHR47592:SF27">
    <property type="entry name" value="OS08G0421700 PROTEIN"/>
    <property type="match status" value="1"/>
</dbReference>
<dbReference type="PANTHER" id="PTHR47592">
    <property type="entry name" value="PBF68 PROTEIN"/>
    <property type="match status" value="1"/>
</dbReference>
<dbReference type="InterPro" id="IPR054722">
    <property type="entry name" value="PolX-like_BBD"/>
</dbReference>
<dbReference type="EMBL" id="OOIL02006863">
    <property type="protein sequence ID" value="VFR03229.1"/>
    <property type="molecule type" value="Genomic_DNA"/>
</dbReference>
<evidence type="ECO:0000313" key="2">
    <source>
        <dbReference type="EMBL" id="VFR03229.1"/>
    </source>
</evidence>
<organism evidence="2 3">
    <name type="scientific">Cuscuta campestris</name>
    <dbReference type="NCBI Taxonomy" id="132261"/>
    <lineage>
        <taxon>Eukaryota</taxon>
        <taxon>Viridiplantae</taxon>
        <taxon>Streptophyta</taxon>
        <taxon>Embryophyta</taxon>
        <taxon>Tracheophyta</taxon>
        <taxon>Spermatophyta</taxon>
        <taxon>Magnoliopsida</taxon>
        <taxon>eudicotyledons</taxon>
        <taxon>Gunneridae</taxon>
        <taxon>Pentapetalae</taxon>
        <taxon>asterids</taxon>
        <taxon>lamiids</taxon>
        <taxon>Solanales</taxon>
        <taxon>Convolvulaceae</taxon>
        <taxon>Cuscuteae</taxon>
        <taxon>Cuscuta</taxon>
        <taxon>Cuscuta subgen. Grammica</taxon>
        <taxon>Cuscuta sect. Cleistogrammica</taxon>
    </lineage>
</organism>
<dbReference type="Pfam" id="PF22936">
    <property type="entry name" value="Pol_BBD"/>
    <property type="match status" value="1"/>
</dbReference>
<gene>
    <name evidence="2" type="ORF">CCAM_LOCUS45004</name>
</gene>
<keyword evidence="3" id="KW-1185">Reference proteome</keyword>
<proteinExistence type="predicted"/>
<sequence length="273" mass="31371">MDRGFLWQQDEFRSSNRNFIGCHGRAFLTVTLQCGGRYNDILLDAELDLRVGSSIHSRARNHEGYLVVGLISVSASTVQRPPKFNGTNFKIWKQKLTFFFTILGFAKYIQQDPPQTNEENDPLVAMVNQAWYHNNYLTINYILEGLADTLYPTYAGAKLAKELWDSLKKKYQAKDAETKKFIIGKMLDYKMVDNKSVVPRLRSLRKKKPQQKKKTTEAMCAELDNLDLCAVIPEVYLVESNPMEWFVDTGATCHICSNRSMFHEFQETSGDKV</sequence>
<protein>
    <recommendedName>
        <fullName evidence="1">Retrovirus-related Pol polyprotein from transposon TNT 1-94-like beta-barrel domain-containing protein</fullName>
    </recommendedName>
</protein>
<dbReference type="Pfam" id="PF14223">
    <property type="entry name" value="Retrotran_gag_2"/>
    <property type="match status" value="1"/>
</dbReference>